<keyword evidence="3 7" id="KW-0732">Signal</keyword>
<name>A0ABT8WRI5_9FLAO</name>
<evidence type="ECO:0000256" key="1">
    <source>
        <dbReference type="ARBA" id="ARBA00004442"/>
    </source>
</evidence>
<dbReference type="Gene3D" id="1.25.40.390">
    <property type="match status" value="1"/>
</dbReference>
<organism evidence="9 10">
    <name type="scientific">Flavivirga jejuensis</name>
    <dbReference type="NCBI Taxonomy" id="870487"/>
    <lineage>
        <taxon>Bacteria</taxon>
        <taxon>Pseudomonadati</taxon>
        <taxon>Bacteroidota</taxon>
        <taxon>Flavobacteriia</taxon>
        <taxon>Flavobacteriales</taxon>
        <taxon>Flavobacteriaceae</taxon>
        <taxon>Flavivirga</taxon>
    </lineage>
</organism>
<dbReference type="PROSITE" id="PS51257">
    <property type="entry name" value="PROKAR_LIPOPROTEIN"/>
    <property type="match status" value="1"/>
</dbReference>
<keyword evidence="4" id="KW-0472">Membrane</keyword>
<dbReference type="Pfam" id="PF07980">
    <property type="entry name" value="SusD_RagB"/>
    <property type="match status" value="1"/>
</dbReference>
<evidence type="ECO:0000313" key="10">
    <source>
        <dbReference type="Proteomes" id="UP001176806"/>
    </source>
</evidence>
<evidence type="ECO:0000256" key="3">
    <source>
        <dbReference type="ARBA" id="ARBA00022729"/>
    </source>
</evidence>
<sequence>MKNIKIYTIVSVLLIGSCLFTACETDFENPNNPIEEVVLQTKEGLFALATGIRQYYSVTALRQVIEAPGITTRELGVTNTFLNINELAKGGAELPSESGGITNPWVNLLRAKGMAESLINGANTVELTDGTKAGLLAYGNLFKAMCLGSLIQMFEQVPIDNALDGQAPFSDRATVLAECIALLEDALDVLSATAMSDDFKSSVLWNDINLQKTINAFLSRYHLLAGNYTEAITAADTVLDDISLPINSMWVFDANNQNPIWNRTVNSEDLNPQTNFGLLGMYIPEVGDGRIDFYLGAGAGNANADAGGQALSEMLGFFATSTTSIPIYLPGEMMLNKAEAYARQDQLSNAVIQLDLVRQKNDDPLGVNADLPAWTGNAASQVDILEEIYKNRSIELFLTGMRHEDSKRFHPDFVVPSAANTTNERNRNFYPYPSIERENNQNTPSDPSI</sequence>
<evidence type="ECO:0000256" key="6">
    <source>
        <dbReference type="SAM" id="MobiDB-lite"/>
    </source>
</evidence>
<dbReference type="Proteomes" id="UP001176806">
    <property type="component" value="Unassembled WGS sequence"/>
</dbReference>
<gene>
    <name evidence="9" type="ORF">Q4Q40_15100</name>
</gene>
<comment type="caution">
    <text evidence="9">The sequence shown here is derived from an EMBL/GenBank/DDBJ whole genome shotgun (WGS) entry which is preliminary data.</text>
</comment>
<evidence type="ECO:0000256" key="5">
    <source>
        <dbReference type="ARBA" id="ARBA00023237"/>
    </source>
</evidence>
<feature type="signal peptide" evidence="7">
    <location>
        <begin position="1"/>
        <end position="22"/>
    </location>
</feature>
<reference evidence="9" key="1">
    <citation type="submission" date="2023-07" db="EMBL/GenBank/DDBJ databases">
        <title>Two novel species in the genus Flavivirga.</title>
        <authorList>
            <person name="Kwon K."/>
        </authorList>
    </citation>
    <scope>NUCLEOTIDE SEQUENCE</scope>
    <source>
        <strain evidence="9">KACC 14158</strain>
    </source>
</reference>
<evidence type="ECO:0000256" key="7">
    <source>
        <dbReference type="SAM" id="SignalP"/>
    </source>
</evidence>
<feature type="region of interest" description="Disordered" evidence="6">
    <location>
        <begin position="424"/>
        <end position="449"/>
    </location>
</feature>
<keyword evidence="5" id="KW-0998">Cell outer membrane</keyword>
<dbReference type="InterPro" id="IPR011990">
    <property type="entry name" value="TPR-like_helical_dom_sf"/>
</dbReference>
<feature type="chain" id="PRO_5047021124" evidence="7">
    <location>
        <begin position="23"/>
        <end position="449"/>
    </location>
</feature>
<dbReference type="EMBL" id="JAUOEL010000005">
    <property type="protein sequence ID" value="MDO5975522.1"/>
    <property type="molecule type" value="Genomic_DNA"/>
</dbReference>
<comment type="similarity">
    <text evidence="2">Belongs to the SusD family.</text>
</comment>
<keyword evidence="10" id="KW-1185">Reference proteome</keyword>
<feature type="compositionally biased region" description="Polar residues" evidence="6">
    <location>
        <begin position="440"/>
        <end position="449"/>
    </location>
</feature>
<dbReference type="InterPro" id="IPR012944">
    <property type="entry name" value="SusD_RagB_dom"/>
</dbReference>
<evidence type="ECO:0000259" key="8">
    <source>
        <dbReference type="Pfam" id="PF07980"/>
    </source>
</evidence>
<proteinExistence type="inferred from homology"/>
<dbReference type="RefSeq" id="WP_303302731.1">
    <property type="nucleotide sequence ID" value="NZ_BAABDA010000050.1"/>
</dbReference>
<accession>A0ABT8WRI5</accession>
<protein>
    <submittedName>
        <fullName evidence="9">RagB/SusD family nutrient uptake outer membrane protein</fullName>
    </submittedName>
</protein>
<evidence type="ECO:0000313" key="9">
    <source>
        <dbReference type="EMBL" id="MDO5975522.1"/>
    </source>
</evidence>
<dbReference type="SUPFAM" id="SSF48452">
    <property type="entry name" value="TPR-like"/>
    <property type="match status" value="1"/>
</dbReference>
<evidence type="ECO:0000256" key="2">
    <source>
        <dbReference type="ARBA" id="ARBA00006275"/>
    </source>
</evidence>
<evidence type="ECO:0000256" key="4">
    <source>
        <dbReference type="ARBA" id="ARBA00023136"/>
    </source>
</evidence>
<feature type="domain" description="RagB/SusD" evidence="8">
    <location>
        <begin position="321"/>
        <end position="441"/>
    </location>
</feature>
<comment type="subcellular location">
    <subcellularLocation>
        <location evidence="1">Cell outer membrane</location>
    </subcellularLocation>
</comment>